<evidence type="ECO:0000313" key="7">
    <source>
        <dbReference type="Proteomes" id="UP000003835"/>
    </source>
</evidence>
<keyword evidence="1" id="KW-0597">Phosphoprotein</keyword>
<dbReference type="PANTHER" id="PTHR34139">
    <property type="entry name" value="UPF0331 PROTEIN MJ0127"/>
    <property type="match status" value="1"/>
</dbReference>
<dbReference type="InterPro" id="IPR008201">
    <property type="entry name" value="HepT-like"/>
</dbReference>
<sequence>MQPNSRESGYLWDMLQAAIRLQEFTAGLSYEAYLESILLQSAVERQLEILGEAARRMSDDFRQAHPEIPWSDIIGQRNVIAHQYEEIRQERIWSVVTSDIPTLITQLEPLIPPLPPEIE</sequence>
<dbReference type="InterPro" id="IPR051813">
    <property type="entry name" value="HepT_RNase_toxin"/>
</dbReference>
<evidence type="ECO:0000256" key="2">
    <source>
        <dbReference type="ARBA" id="ARBA00022649"/>
    </source>
</evidence>
<dbReference type="EMBL" id="DS989843">
    <property type="protein sequence ID" value="EDX77544.1"/>
    <property type="molecule type" value="Genomic_DNA"/>
</dbReference>
<dbReference type="RefSeq" id="WP_006098805.1">
    <property type="nucleotide sequence ID" value="NZ_DS989843.1"/>
</dbReference>
<name>B4VJS7_9CYAN</name>
<dbReference type="HOGENOM" id="CLU_142825_3_2_3"/>
<dbReference type="eggNOG" id="COG2361">
    <property type="taxonomic scope" value="Bacteria"/>
</dbReference>
<dbReference type="GO" id="GO:0110001">
    <property type="term" value="C:toxin-antitoxin complex"/>
    <property type="evidence" value="ECO:0007669"/>
    <property type="project" value="InterPro"/>
</dbReference>
<dbReference type="OrthoDB" id="9810538at2"/>
<dbReference type="STRING" id="118168.MC7420_2868"/>
<proteinExistence type="predicted"/>
<keyword evidence="7" id="KW-1185">Reference proteome</keyword>
<dbReference type="SUPFAM" id="SSF81593">
    <property type="entry name" value="Nucleotidyltransferase substrate binding subunit/domain"/>
    <property type="match status" value="1"/>
</dbReference>
<keyword evidence="4" id="KW-0547">Nucleotide-binding</keyword>
<dbReference type="GO" id="GO:0004540">
    <property type="term" value="F:RNA nuclease activity"/>
    <property type="evidence" value="ECO:0007669"/>
    <property type="project" value="InterPro"/>
</dbReference>
<dbReference type="AlphaFoldDB" id="B4VJS7"/>
<evidence type="ECO:0000256" key="1">
    <source>
        <dbReference type="ARBA" id="ARBA00022553"/>
    </source>
</evidence>
<dbReference type="GO" id="GO:0016787">
    <property type="term" value="F:hydrolase activity"/>
    <property type="evidence" value="ECO:0007669"/>
    <property type="project" value="UniProtKB-KW"/>
</dbReference>
<protein>
    <recommendedName>
        <fullName evidence="8">DUF86 domain-containing protein</fullName>
    </recommendedName>
</protein>
<reference evidence="6 7" key="1">
    <citation type="submission" date="2008-07" db="EMBL/GenBank/DDBJ databases">
        <authorList>
            <person name="Tandeau de Marsac N."/>
            <person name="Ferriera S."/>
            <person name="Johnson J."/>
            <person name="Kravitz S."/>
            <person name="Beeson K."/>
            <person name="Sutton G."/>
            <person name="Rogers Y.-H."/>
            <person name="Friedman R."/>
            <person name="Frazier M."/>
            <person name="Venter J.C."/>
        </authorList>
    </citation>
    <scope>NUCLEOTIDE SEQUENCE [LARGE SCALE GENOMIC DNA]</scope>
    <source>
        <strain evidence="6 7">PCC 7420</strain>
    </source>
</reference>
<keyword evidence="3" id="KW-0540">Nuclease</keyword>
<keyword evidence="5" id="KW-0378">Hydrolase</keyword>
<gene>
    <name evidence="6" type="ORF">MC7420_2868</name>
</gene>
<evidence type="ECO:0000256" key="5">
    <source>
        <dbReference type="ARBA" id="ARBA00022801"/>
    </source>
</evidence>
<evidence type="ECO:0000256" key="4">
    <source>
        <dbReference type="ARBA" id="ARBA00022741"/>
    </source>
</evidence>
<evidence type="ECO:0008006" key="8">
    <source>
        <dbReference type="Google" id="ProtNLM"/>
    </source>
</evidence>
<dbReference type="Pfam" id="PF01934">
    <property type="entry name" value="HepT-like"/>
    <property type="match status" value="1"/>
</dbReference>
<accession>B4VJS7</accession>
<keyword evidence="2" id="KW-1277">Toxin-antitoxin system</keyword>
<organism evidence="6 7">
    <name type="scientific">Coleofasciculus chthonoplastes PCC 7420</name>
    <dbReference type="NCBI Taxonomy" id="118168"/>
    <lineage>
        <taxon>Bacteria</taxon>
        <taxon>Bacillati</taxon>
        <taxon>Cyanobacteriota</taxon>
        <taxon>Cyanophyceae</taxon>
        <taxon>Coleofasciculales</taxon>
        <taxon>Coleofasciculaceae</taxon>
        <taxon>Coleofasciculus</taxon>
    </lineage>
</organism>
<evidence type="ECO:0000256" key="3">
    <source>
        <dbReference type="ARBA" id="ARBA00022722"/>
    </source>
</evidence>
<dbReference type="Proteomes" id="UP000003835">
    <property type="component" value="Unassembled WGS sequence"/>
</dbReference>
<evidence type="ECO:0000313" key="6">
    <source>
        <dbReference type="EMBL" id="EDX77544.1"/>
    </source>
</evidence>
<dbReference type="GO" id="GO:0000166">
    <property type="term" value="F:nucleotide binding"/>
    <property type="evidence" value="ECO:0007669"/>
    <property type="project" value="UniProtKB-KW"/>
</dbReference>
<dbReference type="PANTHER" id="PTHR34139:SF1">
    <property type="entry name" value="RNASE MJ1380-RELATED"/>
    <property type="match status" value="1"/>
</dbReference>